<dbReference type="Proteomes" id="UP001150217">
    <property type="component" value="Unassembled WGS sequence"/>
</dbReference>
<evidence type="ECO:0000259" key="1">
    <source>
        <dbReference type="SMART" id="SM00849"/>
    </source>
</evidence>
<dbReference type="InterPro" id="IPR001279">
    <property type="entry name" value="Metallo-B-lactamas"/>
</dbReference>
<proteinExistence type="predicted"/>
<dbReference type="SUPFAM" id="SSF56281">
    <property type="entry name" value="Metallo-hydrolase/oxidoreductase"/>
    <property type="match status" value="1"/>
</dbReference>
<dbReference type="SMART" id="SM00849">
    <property type="entry name" value="Lactamase_B"/>
    <property type="match status" value="1"/>
</dbReference>
<dbReference type="Pfam" id="PF00753">
    <property type="entry name" value="Lactamase_B"/>
    <property type="match status" value="1"/>
</dbReference>
<dbReference type="PANTHER" id="PTHR42951">
    <property type="entry name" value="METALLO-BETA-LACTAMASE DOMAIN-CONTAINING"/>
    <property type="match status" value="1"/>
</dbReference>
<accession>A0ABQ8VWE4</accession>
<dbReference type="EMBL" id="JANVFT010000004">
    <property type="protein sequence ID" value="KAJ4500703.1"/>
    <property type="molecule type" value="Genomic_DNA"/>
</dbReference>
<feature type="domain" description="Metallo-beta-lactamase" evidence="1">
    <location>
        <begin position="45"/>
        <end position="261"/>
    </location>
</feature>
<evidence type="ECO:0000313" key="3">
    <source>
        <dbReference type="Proteomes" id="UP001150217"/>
    </source>
</evidence>
<name>A0ABQ8VWE4_9AGAR</name>
<feature type="non-terminal residue" evidence="2">
    <location>
        <position position="1"/>
    </location>
</feature>
<gene>
    <name evidence="2" type="ORF">C8R41DRAFT_750917</name>
</gene>
<sequence length="340" mass="37821">AFTATRLTSNTFLIKEYDDIYSERPHIYAIIFPSTSNLSNISNTSESSSKAGHNMAGTIILIDTGCGGASNDPEVRVTNVREFIETVDVPENGGRPLNGLDNQSGLEGGKRMGYIVVLTHCHYDHIRNSDSPILASSHSPEFLSDIPEHSLCAFLNISTPEYTPILVPHGHTISNQTSNKISSHVTVLHTPGHTPDSLTIYDSTSYPPMLYVGDSLYEYEPIIFPKEGSMVDWFSSIEALIGFVRMKEREQNERILLNAGHVTYFQPATEILQAAKGFMEDVVSGREPVRRRWVKRGEETVEYRQSLQQGRIEANTTPGASRFSLICPERLISEALTRSE</sequence>
<organism evidence="2 3">
    <name type="scientific">Lentinula lateritia</name>
    <dbReference type="NCBI Taxonomy" id="40482"/>
    <lineage>
        <taxon>Eukaryota</taxon>
        <taxon>Fungi</taxon>
        <taxon>Dikarya</taxon>
        <taxon>Basidiomycota</taxon>
        <taxon>Agaricomycotina</taxon>
        <taxon>Agaricomycetes</taxon>
        <taxon>Agaricomycetidae</taxon>
        <taxon>Agaricales</taxon>
        <taxon>Marasmiineae</taxon>
        <taxon>Omphalotaceae</taxon>
        <taxon>Lentinula</taxon>
    </lineage>
</organism>
<dbReference type="InterPro" id="IPR050855">
    <property type="entry name" value="NDM-1-like"/>
</dbReference>
<dbReference type="CDD" id="cd06262">
    <property type="entry name" value="metallo-hydrolase-like_MBL-fold"/>
    <property type="match status" value="1"/>
</dbReference>
<keyword evidence="3" id="KW-1185">Reference proteome</keyword>
<dbReference type="Gene3D" id="3.60.15.10">
    <property type="entry name" value="Ribonuclease Z/Hydroxyacylglutathione hydrolase-like"/>
    <property type="match status" value="1"/>
</dbReference>
<protein>
    <submittedName>
        <fullName evidence="2">Metallo-hydrolase/oxidoreductase</fullName>
    </submittedName>
</protein>
<reference evidence="2" key="1">
    <citation type="submission" date="2022-08" db="EMBL/GenBank/DDBJ databases">
        <title>A Global Phylogenomic Analysis of the Shiitake Genus Lentinula.</title>
        <authorList>
            <consortium name="DOE Joint Genome Institute"/>
            <person name="Sierra-Patev S."/>
            <person name="Min B."/>
            <person name="Naranjo-Ortiz M."/>
            <person name="Looney B."/>
            <person name="Konkel Z."/>
            <person name="Slot J.C."/>
            <person name="Sakamoto Y."/>
            <person name="Steenwyk J.L."/>
            <person name="Rokas A."/>
            <person name="Carro J."/>
            <person name="Camarero S."/>
            <person name="Ferreira P."/>
            <person name="Molpeceres G."/>
            <person name="Ruiz-Duenas F.J."/>
            <person name="Serrano A."/>
            <person name="Henrissat B."/>
            <person name="Drula E."/>
            <person name="Hughes K.W."/>
            <person name="Mata J.L."/>
            <person name="Ishikawa N.K."/>
            <person name="Vargas-Isla R."/>
            <person name="Ushijima S."/>
            <person name="Smith C.A."/>
            <person name="Ahrendt S."/>
            <person name="Andreopoulos W."/>
            <person name="He G."/>
            <person name="Labutti K."/>
            <person name="Lipzen A."/>
            <person name="Ng V."/>
            <person name="Riley R."/>
            <person name="Sandor L."/>
            <person name="Barry K."/>
            <person name="Martinez A.T."/>
            <person name="Xiao Y."/>
            <person name="Gibbons J.G."/>
            <person name="Terashima K."/>
            <person name="Grigoriev I.V."/>
            <person name="Hibbett D.S."/>
        </authorList>
    </citation>
    <scope>NUCLEOTIDE SEQUENCE</scope>
    <source>
        <strain evidence="2">RHP3577 ss4</strain>
    </source>
</reference>
<dbReference type="InterPro" id="IPR036866">
    <property type="entry name" value="RibonucZ/Hydroxyglut_hydro"/>
</dbReference>
<dbReference type="PANTHER" id="PTHR42951:SF4">
    <property type="entry name" value="ACYL-COENZYME A THIOESTERASE MBLAC2"/>
    <property type="match status" value="1"/>
</dbReference>
<evidence type="ECO:0000313" key="2">
    <source>
        <dbReference type="EMBL" id="KAJ4500703.1"/>
    </source>
</evidence>
<comment type="caution">
    <text evidence="2">The sequence shown here is derived from an EMBL/GenBank/DDBJ whole genome shotgun (WGS) entry which is preliminary data.</text>
</comment>